<comment type="similarity">
    <text evidence="1 5 6">Belongs to the universal ribosomal protein uS2 family.</text>
</comment>
<dbReference type="NCBIfam" id="TIGR01011">
    <property type="entry name" value="rpsB_bact"/>
    <property type="match status" value="1"/>
</dbReference>
<dbReference type="GO" id="GO:0006412">
    <property type="term" value="P:translation"/>
    <property type="evidence" value="ECO:0007669"/>
    <property type="project" value="UniProtKB-UniRule"/>
</dbReference>
<dbReference type="AlphaFoldDB" id="A0A940DQK1"/>
<protein>
    <recommendedName>
        <fullName evidence="4 5">Small ribosomal subunit protein uS2</fullName>
    </recommendedName>
</protein>
<evidence type="ECO:0000256" key="2">
    <source>
        <dbReference type="ARBA" id="ARBA00022980"/>
    </source>
</evidence>
<dbReference type="PROSITE" id="PS00963">
    <property type="entry name" value="RIBOSOMAL_S2_2"/>
    <property type="match status" value="1"/>
</dbReference>
<keyword evidence="3 5" id="KW-0687">Ribonucleoprotein</keyword>
<dbReference type="Gene3D" id="1.10.287.610">
    <property type="entry name" value="Helix hairpin bin"/>
    <property type="match status" value="1"/>
</dbReference>
<proteinExistence type="inferred from homology"/>
<accession>A0A940DQK1</accession>
<dbReference type="CDD" id="cd01425">
    <property type="entry name" value="RPS2"/>
    <property type="match status" value="1"/>
</dbReference>
<reference evidence="8" key="2">
    <citation type="journal article" date="2021" name="PeerJ">
        <title>Extensive microbial diversity within the chicken gut microbiome revealed by metagenomics and culture.</title>
        <authorList>
            <person name="Gilroy R."/>
            <person name="Ravi A."/>
            <person name="Getino M."/>
            <person name="Pursley I."/>
            <person name="Horton D.L."/>
            <person name="Alikhan N.F."/>
            <person name="Baker D."/>
            <person name="Gharbi K."/>
            <person name="Hall N."/>
            <person name="Watson M."/>
            <person name="Adriaenssens E.M."/>
            <person name="Foster-Nyarko E."/>
            <person name="Jarju S."/>
            <person name="Secka A."/>
            <person name="Antonio M."/>
            <person name="Oren A."/>
            <person name="Chaudhuri R.R."/>
            <person name="La Ragione R."/>
            <person name="Hildebrand F."/>
            <person name="Pallen M.J."/>
        </authorList>
    </citation>
    <scope>NUCLEOTIDE SEQUENCE</scope>
    <source>
        <strain evidence="8">G3-8215</strain>
    </source>
</reference>
<dbReference type="FunFam" id="1.10.287.610:FF:000001">
    <property type="entry name" value="30S ribosomal protein S2"/>
    <property type="match status" value="1"/>
</dbReference>
<keyword evidence="2 5" id="KW-0689">Ribosomal protein</keyword>
<dbReference type="InterPro" id="IPR018130">
    <property type="entry name" value="Ribosomal_uS2_CS"/>
</dbReference>
<dbReference type="Proteomes" id="UP000725002">
    <property type="component" value="Unassembled WGS sequence"/>
</dbReference>
<sequence length="295" mass="32405">MPRTNFQELLDAGVHFGHLARKWNPKMAPYIFDQKNGIHIIDLHKSIVKIDEAANVMKQLARSGRKILFVATKKQAKEIVAEKAAAVNMPYVTERWPGGMLTNFPTIRKAVKKMNTIDKMIEDGTFDTLAKRERLQITRQRAKLEKNLGSIKDLSRLPSALFVVDVQKEMNAVKEANRLNIPVIAMVDTCCDPTPIDYVIPANDDAAKSISLIMDTVCAAISEGLNERKLEKDKEAPEAGDEKAPAGKKLRSRKGTAKEENAAEDAAPVEAAPAETAPVEAPAAAETEVPAEKAE</sequence>
<evidence type="ECO:0000256" key="7">
    <source>
        <dbReference type="SAM" id="MobiDB-lite"/>
    </source>
</evidence>
<dbReference type="HAMAP" id="MF_00291_B">
    <property type="entry name" value="Ribosomal_uS2_B"/>
    <property type="match status" value="1"/>
</dbReference>
<evidence type="ECO:0000256" key="5">
    <source>
        <dbReference type="HAMAP-Rule" id="MF_00291"/>
    </source>
</evidence>
<reference evidence="8" key="1">
    <citation type="submission" date="2020-10" db="EMBL/GenBank/DDBJ databases">
        <authorList>
            <person name="Gilroy R."/>
        </authorList>
    </citation>
    <scope>NUCLEOTIDE SEQUENCE</scope>
    <source>
        <strain evidence="8">G3-8215</strain>
    </source>
</reference>
<dbReference type="PROSITE" id="PS00962">
    <property type="entry name" value="RIBOSOMAL_S2_1"/>
    <property type="match status" value="1"/>
</dbReference>
<dbReference type="InterPro" id="IPR005706">
    <property type="entry name" value="Ribosomal_uS2_bac/mit/plastid"/>
</dbReference>
<dbReference type="PANTHER" id="PTHR12534:SF0">
    <property type="entry name" value="SMALL RIBOSOMAL SUBUNIT PROTEIN US2M"/>
    <property type="match status" value="1"/>
</dbReference>
<evidence type="ECO:0000256" key="4">
    <source>
        <dbReference type="ARBA" id="ARBA00035256"/>
    </source>
</evidence>
<feature type="compositionally biased region" description="Basic and acidic residues" evidence="7">
    <location>
        <begin position="229"/>
        <end position="245"/>
    </location>
</feature>
<evidence type="ECO:0000256" key="1">
    <source>
        <dbReference type="ARBA" id="ARBA00006242"/>
    </source>
</evidence>
<organism evidence="8 9">
    <name type="scientific">Candidatus Cryptobacteroides avicola</name>
    <dbReference type="NCBI Taxonomy" id="2840757"/>
    <lineage>
        <taxon>Bacteria</taxon>
        <taxon>Pseudomonadati</taxon>
        <taxon>Bacteroidota</taxon>
        <taxon>Bacteroidia</taxon>
        <taxon>Bacteroidales</taxon>
        <taxon>Candidatus Cryptobacteroides</taxon>
    </lineage>
</organism>
<dbReference type="PANTHER" id="PTHR12534">
    <property type="entry name" value="30S RIBOSOMAL PROTEIN S2 PROKARYOTIC AND ORGANELLAR"/>
    <property type="match status" value="1"/>
</dbReference>
<comment type="caution">
    <text evidence="8">The sequence shown here is derived from an EMBL/GenBank/DDBJ whole genome shotgun (WGS) entry which is preliminary data.</text>
</comment>
<dbReference type="PRINTS" id="PR00395">
    <property type="entry name" value="RIBOSOMALS2"/>
</dbReference>
<dbReference type="InterPro" id="IPR001865">
    <property type="entry name" value="Ribosomal_uS2"/>
</dbReference>
<dbReference type="Gene3D" id="3.40.50.10490">
    <property type="entry name" value="Glucose-6-phosphate isomerase like protein, domain 1"/>
    <property type="match status" value="1"/>
</dbReference>
<dbReference type="SUPFAM" id="SSF52313">
    <property type="entry name" value="Ribosomal protein S2"/>
    <property type="match status" value="1"/>
</dbReference>
<gene>
    <name evidence="5 8" type="primary">rpsB</name>
    <name evidence="8" type="ORF">IAB75_02315</name>
</gene>
<name>A0A940DQK1_9BACT</name>
<feature type="compositionally biased region" description="Low complexity" evidence="7">
    <location>
        <begin position="264"/>
        <end position="288"/>
    </location>
</feature>
<dbReference type="EMBL" id="JADILV010000014">
    <property type="protein sequence ID" value="MBO8482940.1"/>
    <property type="molecule type" value="Genomic_DNA"/>
</dbReference>
<feature type="compositionally biased region" description="Basic residues" evidence="7">
    <location>
        <begin position="246"/>
        <end position="255"/>
    </location>
</feature>
<dbReference type="GO" id="GO:0022627">
    <property type="term" value="C:cytosolic small ribosomal subunit"/>
    <property type="evidence" value="ECO:0007669"/>
    <property type="project" value="TreeGrafter"/>
</dbReference>
<feature type="region of interest" description="Disordered" evidence="7">
    <location>
        <begin position="229"/>
        <end position="295"/>
    </location>
</feature>
<evidence type="ECO:0000313" key="8">
    <source>
        <dbReference type="EMBL" id="MBO8482940.1"/>
    </source>
</evidence>
<evidence type="ECO:0000256" key="3">
    <source>
        <dbReference type="ARBA" id="ARBA00023274"/>
    </source>
</evidence>
<dbReference type="Pfam" id="PF00318">
    <property type="entry name" value="Ribosomal_S2"/>
    <property type="match status" value="1"/>
</dbReference>
<evidence type="ECO:0000256" key="6">
    <source>
        <dbReference type="RuleBase" id="RU003631"/>
    </source>
</evidence>
<evidence type="ECO:0000313" key="9">
    <source>
        <dbReference type="Proteomes" id="UP000725002"/>
    </source>
</evidence>
<dbReference type="GO" id="GO:0003735">
    <property type="term" value="F:structural constituent of ribosome"/>
    <property type="evidence" value="ECO:0007669"/>
    <property type="project" value="InterPro"/>
</dbReference>
<dbReference type="InterPro" id="IPR023591">
    <property type="entry name" value="Ribosomal_uS2_flav_dom_sf"/>
</dbReference>